<dbReference type="Proteomes" id="UP001597380">
    <property type="component" value="Unassembled WGS sequence"/>
</dbReference>
<keyword evidence="3" id="KW-1185">Reference proteome</keyword>
<proteinExistence type="predicted"/>
<sequence length="146" mass="15506">MPRITRKAILEAVASETGLGEAEFDLVKVGKGYAWTGSAAESFDDAQTGVATLSEWTLENWVADFKQRAANKGAAKPVPAEATPAEPSAESTPKAAAKPKAKVAAKAANKASTKASKKTKGDAAFRQWQQQLKAGETLPRGRFFNR</sequence>
<evidence type="ECO:0000313" key="3">
    <source>
        <dbReference type="Proteomes" id="UP001597380"/>
    </source>
</evidence>
<evidence type="ECO:0000313" key="2">
    <source>
        <dbReference type="EMBL" id="MFD2094549.1"/>
    </source>
</evidence>
<dbReference type="RefSeq" id="WP_345338712.1">
    <property type="nucleotide sequence ID" value="NZ_BAABLI010000007.1"/>
</dbReference>
<evidence type="ECO:0000256" key="1">
    <source>
        <dbReference type="SAM" id="MobiDB-lite"/>
    </source>
</evidence>
<feature type="compositionally biased region" description="Low complexity" evidence="1">
    <location>
        <begin position="104"/>
        <end position="114"/>
    </location>
</feature>
<accession>A0ABW4XKN2</accession>
<organism evidence="2 3">
    <name type="scientific">Corallincola platygyrae</name>
    <dbReference type="NCBI Taxonomy" id="1193278"/>
    <lineage>
        <taxon>Bacteria</taxon>
        <taxon>Pseudomonadati</taxon>
        <taxon>Pseudomonadota</taxon>
        <taxon>Gammaproteobacteria</taxon>
        <taxon>Alteromonadales</taxon>
        <taxon>Psychromonadaceae</taxon>
        <taxon>Corallincola</taxon>
    </lineage>
</organism>
<comment type="caution">
    <text evidence="2">The sequence shown here is derived from an EMBL/GenBank/DDBJ whole genome shotgun (WGS) entry which is preliminary data.</text>
</comment>
<protein>
    <submittedName>
        <fullName evidence="2">Uncharacterized protein</fullName>
    </submittedName>
</protein>
<reference evidence="3" key="1">
    <citation type="journal article" date="2019" name="Int. J. Syst. Evol. Microbiol.">
        <title>The Global Catalogue of Microorganisms (GCM) 10K type strain sequencing project: providing services to taxonomists for standard genome sequencing and annotation.</title>
        <authorList>
            <consortium name="The Broad Institute Genomics Platform"/>
            <consortium name="The Broad Institute Genome Sequencing Center for Infectious Disease"/>
            <person name="Wu L."/>
            <person name="Ma J."/>
        </authorList>
    </citation>
    <scope>NUCLEOTIDE SEQUENCE [LARGE SCALE GENOMIC DNA]</scope>
    <source>
        <strain evidence="3">CGMCC 1.10992</strain>
    </source>
</reference>
<dbReference type="EMBL" id="JBHUHT010000004">
    <property type="protein sequence ID" value="MFD2094549.1"/>
    <property type="molecule type" value="Genomic_DNA"/>
</dbReference>
<feature type="compositionally biased region" description="Low complexity" evidence="1">
    <location>
        <begin position="74"/>
        <end position="96"/>
    </location>
</feature>
<feature type="region of interest" description="Disordered" evidence="1">
    <location>
        <begin position="69"/>
        <end position="146"/>
    </location>
</feature>
<gene>
    <name evidence="2" type="ORF">ACFSJ3_01005</name>
</gene>
<name>A0ABW4XKN2_9GAMM</name>